<accession>A0A2A5CBP7</accession>
<dbReference type="SUPFAM" id="SSF82693">
    <property type="entry name" value="Multidrug efflux transporter AcrB pore domain, PN1, PN2, PC1 and PC2 subdomains"/>
    <property type="match status" value="2"/>
</dbReference>
<dbReference type="GO" id="GO:0005886">
    <property type="term" value="C:plasma membrane"/>
    <property type="evidence" value="ECO:0007669"/>
    <property type="project" value="TreeGrafter"/>
</dbReference>
<dbReference type="Proteomes" id="UP000228987">
    <property type="component" value="Unassembled WGS sequence"/>
</dbReference>
<feature type="transmembrane region" description="Helical" evidence="1">
    <location>
        <begin position="900"/>
        <end position="920"/>
    </location>
</feature>
<dbReference type="InterPro" id="IPR001036">
    <property type="entry name" value="Acrflvin-R"/>
</dbReference>
<proteinExistence type="predicted"/>
<reference evidence="3" key="1">
    <citation type="submission" date="2017-08" db="EMBL/GenBank/DDBJ databases">
        <title>A dynamic microbial community with high functional redundancy inhabits the cold, oxic subseafloor aquifer.</title>
        <authorList>
            <person name="Tully B.J."/>
            <person name="Wheat C.G."/>
            <person name="Glazer B.T."/>
            <person name="Huber J.A."/>
        </authorList>
    </citation>
    <scope>NUCLEOTIDE SEQUENCE [LARGE SCALE GENOMIC DNA]</scope>
</reference>
<sequence length="1049" mass="114467">MAQLEEQKVEEQKGLIAWFAHNHVAANLLMFIIIIAGTFSVYTMTKKANPDLFIPVVQVTVVFPGASPADVESGIVIPIESALESVDGIDFIRSAANEGVGTVNLEIDDSYDINEVLNDIKVNVDSIQTFPVQAEPPRVSRIINRQDAIRLAIYGDMDPTSQKELAQTIRNELLELPDVNSIRIDGIRNYEITIEVSEDSLLKYGLTLDDIAQRIRFASLDLPAGSLQTAGGEIIVRTQALAYNYQDFDQIILLTTSDGTILTVGDIANVIDGFEDTETYARFDGKPTVELAIQTLSNQNVLQVTATIRDFVEARRASLPEGINIDLWADTSFYLEDRLSMMTENMLMGALLVFLLLTLFLEIRLAFWVIIGIPVCFLGAFALMPSIGIDINLMSLFGFIMVLGIVVDDAIIIGESAHHSMTKYGHSIDSVVHGANRVAKPATFGVLTTIVAFLPLMMISGIISAFIAAIGGVVILCLIFSLVESKLILPSHLVHFGKPNPRGWFHRLQEGCNKGLNMLVTRYYKPFLKTCIKNRYTTLASFIGMLILSIGLIGGGIIKVAFLPEIPSDFIQVEVTMVEGSPEQQTRDVISKLEEAALSLNGQFEFMDAETNALSTEILAHLLVIGTGSASGTAILELDKDVASQVDADLITEYMRDYVGIMPGMKNIIFNSSDGFGGSAISYQLVSTNPAELTAASIALEAQLHSYVGLINITNGAVSSKDELRLQIKPQAEIMGLNLNDLSSQVRSAFFGAQAQRLQRGDDELKVMVRYPESDRVSIGDLENMYIRTNQGDAVPFTSVADFDIEQGYARINRVEGQRSVAINADIIEGQVEAAEVARDLEENFFPQLFARYPSVSQQIDGGLSVTGDLVTDMVRGMIFALFGIYALLAVPLRSYMQPLIIMGVIPFGVVGAMIGHIIIGMPLNFLSFLGIIALSGVVVNDSIILIDFINRSKGKMSLLDSVINAGTARFRAILLTSITTFIGLLPIMLETSLQARFLIPMAASLAYGILFATIITLLLVPSLYVILEDFKTLMSGRKTAETPALQVS</sequence>
<keyword evidence="1" id="KW-1133">Transmembrane helix</keyword>
<evidence type="ECO:0000256" key="1">
    <source>
        <dbReference type="SAM" id="Phobius"/>
    </source>
</evidence>
<keyword evidence="1" id="KW-0812">Transmembrane</keyword>
<dbReference type="PANTHER" id="PTHR32063">
    <property type="match status" value="1"/>
</dbReference>
<evidence type="ECO:0008006" key="4">
    <source>
        <dbReference type="Google" id="ProtNLM"/>
    </source>
</evidence>
<feature type="transmembrane region" description="Helical" evidence="1">
    <location>
        <begin position="24"/>
        <end position="44"/>
    </location>
</feature>
<feature type="transmembrane region" description="Helical" evidence="1">
    <location>
        <begin position="874"/>
        <end position="893"/>
    </location>
</feature>
<gene>
    <name evidence="2" type="ORF">COA71_10045</name>
</gene>
<dbReference type="GO" id="GO:0042910">
    <property type="term" value="F:xenobiotic transmembrane transporter activity"/>
    <property type="evidence" value="ECO:0007669"/>
    <property type="project" value="TreeGrafter"/>
</dbReference>
<dbReference type="Gene3D" id="3.30.2090.10">
    <property type="entry name" value="Multidrug efflux transporter AcrB TolC docking domain, DN and DC subdomains"/>
    <property type="match status" value="2"/>
</dbReference>
<feature type="transmembrane region" description="Helical" evidence="1">
    <location>
        <begin position="971"/>
        <end position="990"/>
    </location>
</feature>
<dbReference type="InterPro" id="IPR027463">
    <property type="entry name" value="AcrB_DN_DC_subdom"/>
</dbReference>
<dbReference type="SUPFAM" id="SSF82714">
    <property type="entry name" value="Multidrug efflux transporter AcrB TolC docking domain, DN and DC subdomains"/>
    <property type="match status" value="2"/>
</dbReference>
<feature type="transmembrane region" description="Helical" evidence="1">
    <location>
        <begin position="539"/>
        <end position="562"/>
    </location>
</feature>
<dbReference type="PRINTS" id="PR00702">
    <property type="entry name" value="ACRIFLAVINRP"/>
</dbReference>
<feature type="transmembrane region" description="Helical" evidence="1">
    <location>
        <begin position="926"/>
        <end position="950"/>
    </location>
</feature>
<feature type="transmembrane region" description="Helical" evidence="1">
    <location>
        <begin position="450"/>
        <end position="483"/>
    </location>
</feature>
<feature type="transmembrane region" description="Helical" evidence="1">
    <location>
        <begin position="1002"/>
        <end position="1028"/>
    </location>
</feature>
<keyword evidence="1" id="KW-0472">Membrane</keyword>
<dbReference type="Pfam" id="PF00873">
    <property type="entry name" value="ACR_tran"/>
    <property type="match status" value="1"/>
</dbReference>
<dbReference type="EMBL" id="NVWI01000007">
    <property type="protein sequence ID" value="PCJ40931.1"/>
    <property type="molecule type" value="Genomic_DNA"/>
</dbReference>
<dbReference type="Gene3D" id="3.30.70.1320">
    <property type="entry name" value="Multidrug efflux transporter AcrB pore domain like"/>
    <property type="match status" value="1"/>
</dbReference>
<dbReference type="Gene3D" id="1.20.1640.10">
    <property type="entry name" value="Multidrug efflux transporter AcrB transmembrane domain"/>
    <property type="match status" value="2"/>
</dbReference>
<evidence type="ECO:0000313" key="2">
    <source>
        <dbReference type="EMBL" id="PCJ40931.1"/>
    </source>
</evidence>
<dbReference type="PANTHER" id="PTHR32063:SF33">
    <property type="entry name" value="RND SUPERFAMILY EFFLUX PUMP PERMEASE COMPONENT"/>
    <property type="match status" value="1"/>
</dbReference>
<evidence type="ECO:0000313" key="3">
    <source>
        <dbReference type="Proteomes" id="UP000228987"/>
    </source>
</evidence>
<protein>
    <recommendedName>
        <fullName evidence="4">Acriflavin resistance protein</fullName>
    </recommendedName>
</protein>
<name>A0A2A5CBP7_9GAMM</name>
<feature type="transmembrane region" description="Helical" evidence="1">
    <location>
        <begin position="345"/>
        <end position="361"/>
    </location>
</feature>
<organism evidence="2 3">
    <name type="scientific">SAR86 cluster bacterium</name>
    <dbReference type="NCBI Taxonomy" id="2030880"/>
    <lineage>
        <taxon>Bacteria</taxon>
        <taxon>Pseudomonadati</taxon>
        <taxon>Pseudomonadota</taxon>
        <taxon>Gammaproteobacteria</taxon>
        <taxon>SAR86 cluster</taxon>
    </lineage>
</organism>
<dbReference type="Gene3D" id="3.30.70.1440">
    <property type="entry name" value="Multidrug efflux transporter AcrB pore domain"/>
    <property type="match status" value="1"/>
</dbReference>
<dbReference type="SUPFAM" id="SSF82866">
    <property type="entry name" value="Multidrug efflux transporter AcrB transmembrane domain"/>
    <property type="match status" value="2"/>
</dbReference>
<dbReference type="Gene3D" id="3.30.70.1430">
    <property type="entry name" value="Multidrug efflux transporter AcrB pore domain"/>
    <property type="match status" value="2"/>
</dbReference>
<dbReference type="AlphaFoldDB" id="A0A2A5CBP7"/>
<comment type="caution">
    <text evidence="2">The sequence shown here is derived from an EMBL/GenBank/DDBJ whole genome shotgun (WGS) entry which is preliminary data.</text>
</comment>
<feature type="transmembrane region" description="Helical" evidence="1">
    <location>
        <begin position="396"/>
        <end position="414"/>
    </location>
</feature>
<feature type="transmembrane region" description="Helical" evidence="1">
    <location>
        <begin position="367"/>
        <end position="384"/>
    </location>
</feature>